<reference evidence="2 3" key="1">
    <citation type="submission" date="2014-11" db="EMBL/GenBank/DDBJ databases">
        <authorList>
            <person name="Wibberg Daniel"/>
        </authorList>
    </citation>
    <scope>NUCLEOTIDE SEQUENCE [LARGE SCALE GENOMIC DNA]</scope>
    <source>
        <strain evidence="2">Rhizoctonia solani AG1-IB 7/3/14</strain>
    </source>
</reference>
<protein>
    <recommendedName>
        <fullName evidence="1">F-box domain-containing protein</fullName>
    </recommendedName>
</protein>
<keyword evidence="3" id="KW-1185">Reference proteome</keyword>
<gene>
    <name evidence="2" type="ORF">RSOLAG1IB_00207</name>
</gene>
<proteinExistence type="predicted"/>
<evidence type="ECO:0000259" key="1">
    <source>
        <dbReference type="PROSITE" id="PS50181"/>
    </source>
</evidence>
<dbReference type="PROSITE" id="PS50181">
    <property type="entry name" value="FBOX"/>
    <property type="match status" value="1"/>
</dbReference>
<dbReference type="InterPro" id="IPR001810">
    <property type="entry name" value="F-box_dom"/>
</dbReference>
<dbReference type="EMBL" id="LN679100">
    <property type="protein sequence ID" value="CEL51672.1"/>
    <property type="molecule type" value="Genomic_DNA"/>
</dbReference>
<dbReference type="AlphaFoldDB" id="A0A0B7F634"/>
<accession>A0A0B7F634</accession>
<evidence type="ECO:0000313" key="3">
    <source>
        <dbReference type="Proteomes" id="UP000059188"/>
    </source>
</evidence>
<organism evidence="2 3">
    <name type="scientific">Thanatephorus cucumeris (strain AG1-IB / isolate 7/3/14)</name>
    <name type="common">Lettuce bottom rot fungus</name>
    <name type="synonym">Rhizoctonia solani</name>
    <dbReference type="NCBI Taxonomy" id="1108050"/>
    <lineage>
        <taxon>Eukaryota</taxon>
        <taxon>Fungi</taxon>
        <taxon>Dikarya</taxon>
        <taxon>Basidiomycota</taxon>
        <taxon>Agaricomycotina</taxon>
        <taxon>Agaricomycetes</taxon>
        <taxon>Cantharellales</taxon>
        <taxon>Ceratobasidiaceae</taxon>
        <taxon>Rhizoctonia</taxon>
        <taxon>Rhizoctonia solani AG-1</taxon>
    </lineage>
</organism>
<feature type="domain" description="F-box" evidence="1">
    <location>
        <begin position="3"/>
        <end position="48"/>
    </location>
</feature>
<name>A0A0B7F634_THACB</name>
<dbReference type="OrthoDB" id="3217288at2759"/>
<sequence length="433" mass="48433">MTPSTELRLPIELLSSIFELVLPQVLVALMRCNKRFYELCNPLLYKEVHVHTHTQLALLSGSQKAVEMIGTTQSLLIDDFALYLDLEAGDGDDIPDPFDHLVPVLRAATSLRSLKVAKGKMALRGSKRADWDEESGRSSELLRSAADDPEFLSKLTLLSVFNPAHPRTSCFNLIRRNRAIECYAIWNDTDVHVKISPALEAPRTMAPGYQLSPSTVSQGAPSNYPQQYISGQEAGRLIRESVDASSCLNLNNLGFVIQLPGSAFDNELPPMRNIFPWLKDVLVTAEFPQLKLLEFHISSPSQVCIHDSTITLDAQRLGLEALQAIAPELQSMGISSTRTFWRRWAPTPGVTPSYPTIPQWTPCPTLNPQIGIRAMLMWWLDALGLNISGVQDRGAMKDFAKQLSVAMKERWESIYMDHYEATLYDQLLGQLQQ</sequence>
<dbReference type="Pfam" id="PF12937">
    <property type="entry name" value="F-box-like"/>
    <property type="match status" value="1"/>
</dbReference>
<evidence type="ECO:0000313" key="2">
    <source>
        <dbReference type="EMBL" id="CEL51672.1"/>
    </source>
</evidence>
<dbReference type="Proteomes" id="UP000059188">
    <property type="component" value="Unassembled WGS sequence"/>
</dbReference>